<reference evidence="3 4" key="1">
    <citation type="submission" date="2019-01" db="EMBL/GenBank/DDBJ databases">
        <authorList>
            <person name="Ferrante I. M."/>
        </authorList>
    </citation>
    <scope>NUCLEOTIDE SEQUENCE [LARGE SCALE GENOMIC DNA]</scope>
    <source>
        <strain evidence="3 4">B856</strain>
    </source>
</reference>
<feature type="region of interest" description="Disordered" evidence="1">
    <location>
        <begin position="96"/>
        <end position="168"/>
    </location>
</feature>
<dbReference type="EMBL" id="CAACVS010000273">
    <property type="protein sequence ID" value="VEU40333.1"/>
    <property type="molecule type" value="Genomic_DNA"/>
</dbReference>
<dbReference type="AlphaFoldDB" id="A0A448ZE62"/>
<evidence type="ECO:0000313" key="4">
    <source>
        <dbReference type="Proteomes" id="UP000291116"/>
    </source>
</evidence>
<keyword evidence="2" id="KW-1133">Transmembrane helix</keyword>
<accession>A0A448ZE62</accession>
<gene>
    <name evidence="3" type="ORF">PSNMU_V1.4_AUG-EV-PASAV3_0072160</name>
</gene>
<dbReference type="Proteomes" id="UP000291116">
    <property type="component" value="Unassembled WGS sequence"/>
</dbReference>
<keyword evidence="4" id="KW-1185">Reference proteome</keyword>
<sequence length="493" mass="53657">MGGYGKKNKNNGVDASFDSSIATNSTRKSKNGMKKLGSSIKNVFGGKKRRRRKKLAALQREGNANGNVHVFDDRSYVSYEYSEAGDSDVYSYQEEMASVHSRKRSGNSPGRPLTKIHEGDNEDASDVEDTASPRRNRGSRGRRGGDDASVSSKSSWMSNRRTKKAQQQTPDPLLLVVLLVDPSTLRFELLSLEFDLAETAKQARKNRNTHGSHEFNLTVQDVLNQITPDALTEEKLRASASSSGGCRALIDRNGQIHFGTASLETACAARSLRASDRATQLREITRAKRNRASGAQAPVMWECRLGNPTYTGEPHRDVLLGFFVSSEDDCDGGKKNGKSITEMATDVARVMDLARPIFADPSVVDLMEGNGYDLTGWKSGRLTDKSGTSPASRAMLMPPTPSKRRSRRLDWNHPVVKLLVALVSMTLATVLAFALVSVGLHLVPALSPGDIGDQDNHGHGHEDDGRHTFEGYARLAFDAVRAAVTGPGDSVEA</sequence>
<feature type="compositionally biased region" description="Basic residues" evidence="1">
    <location>
        <begin position="46"/>
        <end position="55"/>
    </location>
</feature>
<feature type="region of interest" description="Disordered" evidence="1">
    <location>
        <begin position="1"/>
        <end position="72"/>
    </location>
</feature>
<feature type="compositionally biased region" description="Acidic residues" evidence="1">
    <location>
        <begin position="120"/>
        <end position="129"/>
    </location>
</feature>
<feature type="compositionally biased region" description="Polar residues" evidence="1">
    <location>
        <begin position="17"/>
        <end position="26"/>
    </location>
</feature>
<dbReference type="OrthoDB" id="56324at2759"/>
<keyword evidence="2" id="KW-0812">Transmembrane</keyword>
<keyword evidence="2" id="KW-0472">Membrane</keyword>
<organism evidence="3 4">
    <name type="scientific">Pseudo-nitzschia multistriata</name>
    <dbReference type="NCBI Taxonomy" id="183589"/>
    <lineage>
        <taxon>Eukaryota</taxon>
        <taxon>Sar</taxon>
        <taxon>Stramenopiles</taxon>
        <taxon>Ochrophyta</taxon>
        <taxon>Bacillariophyta</taxon>
        <taxon>Bacillariophyceae</taxon>
        <taxon>Bacillariophycidae</taxon>
        <taxon>Bacillariales</taxon>
        <taxon>Bacillariaceae</taxon>
        <taxon>Pseudo-nitzschia</taxon>
    </lineage>
</organism>
<feature type="region of interest" description="Disordered" evidence="1">
    <location>
        <begin position="382"/>
        <end position="406"/>
    </location>
</feature>
<proteinExistence type="predicted"/>
<protein>
    <submittedName>
        <fullName evidence="3">Uncharacterized protein</fullName>
    </submittedName>
</protein>
<name>A0A448ZE62_9STRA</name>
<evidence type="ECO:0000256" key="2">
    <source>
        <dbReference type="SAM" id="Phobius"/>
    </source>
</evidence>
<evidence type="ECO:0000256" key="1">
    <source>
        <dbReference type="SAM" id="MobiDB-lite"/>
    </source>
</evidence>
<feature type="transmembrane region" description="Helical" evidence="2">
    <location>
        <begin position="415"/>
        <end position="440"/>
    </location>
</feature>
<feature type="compositionally biased region" description="Polar residues" evidence="1">
    <location>
        <begin position="149"/>
        <end position="168"/>
    </location>
</feature>
<evidence type="ECO:0000313" key="3">
    <source>
        <dbReference type="EMBL" id="VEU40333.1"/>
    </source>
</evidence>